<accession>A0A6G8MZ47</accession>
<protein>
    <submittedName>
        <fullName evidence="1">Uncharacterized protein</fullName>
    </submittedName>
</protein>
<name>A0A6G8MZ47_9VIRU</name>
<proteinExistence type="predicted"/>
<dbReference type="EMBL" id="MN873693">
    <property type="protein sequence ID" value="QIN54548.1"/>
    <property type="molecule type" value="Genomic_DNA"/>
</dbReference>
<keyword evidence="2" id="KW-1185">Reference proteome</keyword>
<dbReference type="Proteomes" id="UP001224087">
    <property type="component" value="Segment"/>
</dbReference>
<evidence type="ECO:0000313" key="1">
    <source>
        <dbReference type="EMBL" id="QIN54548.1"/>
    </source>
</evidence>
<sequence length="60" mass="7020">MEGVPVYESKGKVKYPVCGRCHTPVIWSYGTCRCGNLVEKHCFEYVLLDAKFVHKKRRWS</sequence>
<evidence type="ECO:0000313" key="2">
    <source>
        <dbReference type="Proteomes" id="UP001224087"/>
    </source>
</evidence>
<organism evidence="1 2">
    <name type="scientific">Cedratvirus kamchatka</name>
    <dbReference type="NCBI Taxonomy" id="2716914"/>
    <lineage>
        <taxon>Viruses</taxon>
        <taxon>Pithoviruses</taxon>
        <taxon>Orthocedratvirinae</taxon>
        <taxon>Alphacedratvirus</taxon>
        <taxon>Alphacedratvirus rossiense</taxon>
    </lineage>
</organism>
<gene>
    <name evidence="1" type="primary">ck423</name>
</gene>
<reference evidence="1" key="1">
    <citation type="submission" date="2019-12" db="EMBL/GenBank/DDBJ databases">
        <title>The DNA Methylation Landscape of Giant Viruses.</title>
        <authorList>
            <person name="Jeudy S."/>
            <person name="Rigou S."/>
            <person name="Alempic J.-M."/>
            <person name="Claverie J.-M."/>
            <person name="Abergel C."/>
            <person name="Legendre M."/>
        </authorList>
    </citation>
    <scope>NUCLEOTIDE SEQUENCE</scope>
    <source>
        <strain evidence="1">P4</strain>
    </source>
</reference>